<dbReference type="PANTHER" id="PTHR22803">
    <property type="entry name" value="MANNOSE, PHOSPHOLIPASE, LECTIN RECEPTOR RELATED"/>
    <property type="match status" value="1"/>
</dbReference>
<dbReference type="AlphaFoldDB" id="A0A914PW47"/>
<dbReference type="Proteomes" id="UP000887578">
    <property type="component" value="Unplaced"/>
</dbReference>
<sequence>MISTTVVYAVPECPTGMLQYPPVPPAKCYAFIPTLATFSQALDDCRNASQDLSSIHDAFINMVLEGEGEFSFRETDTFWIGANSLTKNWTWTDGSTVDFSDWKRGANLGVLNQCGVMNTHTGLWDMIACNETRPYICASDLFE</sequence>
<evidence type="ECO:0000313" key="2">
    <source>
        <dbReference type="Proteomes" id="UP000887578"/>
    </source>
</evidence>
<evidence type="ECO:0000313" key="3">
    <source>
        <dbReference type="WBParaSite" id="PDA_v2.g22519.t1"/>
    </source>
</evidence>
<feature type="domain" description="C-type lectin" evidence="1">
    <location>
        <begin position="24"/>
        <end position="138"/>
    </location>
</feature>
<name>A0A914PW47_9BILA</name>
<dbReference type="Pfam" id="PF00059">
    <property type="entry name" value="Lectin_C"/>
    <property type="match status" value="1"/>
</dbReference>
<dbReference type="InterPro" id="IPR016186">
    <property type="entry name" value="C-type_lectin-like/link_sf"/>
</dbReference>
<dbReference type="InterPro" id="IPR050111">
    <property type="entry name" value="C-type_lectin/snaclec_domain"/>
</dbReference>
<reference evidence="3" key="1">
    <citation type="submission" date="2022-11" db="UniProtKB">
        <authorList>
            <consortium name="WormBaseParasite"/>
        </authorList>
    </citation>
    <scope>IDENTIFICATION</scope>
</reference>
<organism evidence="2 3">
    <name type="scientific">Panagrolaimus davidi</name>
    <dbReference type="NCBI Taxonomy" id="227884"/>
    <lineage>
        <taxon>Eukaryota</taxon>
        <taxon>Metazoa</taxon>
        <taxon>Ecdysozoa</taxon>
        <taxon>Nematoda</taxon>
        <taxon>Chromadorea</taxon>
        <taxon>Rhabditida</taxon>
        <taxon>Tylenchina</taxon>
        <taxon>Panagrolaimomorpha</taxon>
        <taxon>Panagrolaimoidea</taxon>
        <taxon>Panagrolaimidae</taxon>
        <taxon>Panagrolaimus</taxon>
    </lineage>
</organism>
<dbReference type="PROSITE" id="PS50041">
    <property type="entry name" value="C_TYPE_LECTIN_2"/>
    <property type="match status" value="1"/>
</dbReference>
<protein>
    <submittedName>
        <fullName evidence="3">C-type lectin domain-containing protein</fullName>
    </submittedName>
</protein>
<dbReference type="CDD" id="cd00037">
    <property type="entry name" value="CLECT"/>
    <property type="match status" value="1"/>
</dbReference>
<dbReference type="SUPFAM" id="SSF56436">
    <property type="entry name" value="C-type lectin-like"/>
    <property type="match status" value="1"/>
</dbReference>
<dbReference type="SMART" id="SM00034">
    <property type="entry name" value="CLECT"/>
    <property type="match status" value="1"/>
</dbReference>
<proteinExistence type="predicted"/>
<keyword evidence="2" id="KW-1185">Reference proteome</keyword>
<dbReference type="Gene3D" id="3.10.100.10">
    <property type="entry name" value="Mannose-Binding Protein A, subunit A"/>
    <property type="match status" value="1"/>
</dbReference>
<accession>A0A914PW47</accession>
<dbReference type="InterPro" id="IPR001304">
    <property type="entry name" value="C-type_lectin-like"/>
</dbReference>
<evidence type="ECO:0000259" key="1">
    <source>
        <dbReference type="PROSITE" id="PS50041"/>
    </source>
</evidence>
<dbReference type="WBParaSite" id="PDA_v2.g22519.t1">
    <property type="protein sequence ID" value="PDA_v2.g22519.t1"/>
    <property type="gene ID" value="PDA_v2.g22519"/>
</dbReference>
<dbReference type="InterPro" id="IPR016187">
    <property type="entry name" value="CTDL_fold"/>
</dbReference>